<dbReference type="EMBL" id="CP031311">
    <property type="protein sequence ID" value="QCC46606.1"/>
    <property type="molecule type" value="Genomic_DNA"/>
</dbReference>
<dbReference type="AlphaFoldDB" id="A0A1H5VVH9"/>
<feature type="transmembrane region" description="Helical" evidence="1">
    <location>
        <begin position="52"/>
        <end position="74"/>
    </location>
</feature>
<evidence type="ECO:0000256" key="1">
    <source>
        <dbReference type="SAM" id="Phobius"/>
    </source>
</evidence>
<reference evidence="3 4" key="1">
    <citation type="submission" date="2016-10" db="EMBL/GenBank/DDBJ databases">
        <authorList>
            <person name="de Groot N.N."/>
        </authorList>
    </citation>
    <scope>NUCLEOTIDE SEQUENCE [LARGE SCALE GENOMIC DNA]</scope>
    <source>
        <strain evidence="3 4">CGMCC 1.10331</strain>
    </source>
</reference>
<protein>
    <submittedName>
        <fullName evidence="3">Uncharacterized protein</fullName>
    </submittedName>
</protein>
<accession>A0A1H5VVH9</accession>
<sequence length="132" mass="14217">MATTASTTTGLSIGLRLVELIALLLPAVAILLQLIVRRLFENDDEPLTGYARVGFILVSGSSVLLLVAAVNTLSELTDRVSVEWLSPRLNTLTLAAWALGVGLFLLLRIVYVQGRPEEDSNSDDDDVPLGIE</sequence>
<evidence type="ECO:0000313" key="2">
    <source>
        <dbReference type="EMBL" id="QCC46606.1"/>
    </source>
</evidence>
<keyword evidence="1" id="KW-1133">Transmembrane helix</keyword>
<dbReference type="GeneID" id="39856894"/>
<name>A0A1H5VVH9_9EURY</name>
<proteinExistence type="predicted"/>
<dbReference type="KEGG" id="hlm:DV707_02360"/>
<reference evidence="2 5" key="2">
    <citation type="journal article" date="2019" name="Nat. Commun.">
        <title>A new type of DNA phosphorothioation-based antiviral system in archaea.</title>
        <authorList>
            <person name="Xiong L."/>
            <person name="Liu S."/>
            <person name="Chen S."/>
            <person name="Xiao Y."/>
            <person name="Zhu B."/>
            <person name="Gao Y."/>
            <person name="Zhang Y."/>
            <person name="Chen B."/>
            <person name="Luo J."/>
            <person name="Deng Z."/>
            <person name="Chen X."/>
            <person name="Wang L."/>
            <person name="Chen S."/>
        </authorList>
    </citation>
    <scope>NUCLEOTIDE SEQUENCE [LARGE SCALE GENOMIC DNA]</scope>
    <source>
        <strain evidence="2 5">CGMCC 1.10331</strain>
    </source>
</reference>
<dbReference type="RefSeq" id="WP_103990794.1">
    <property type="nucleotide sequence ID" value="NZ_CP031311.1"/>
</dbReference>
<dbReference type="Proteomes" id="UP000296733">
    <property type="component" value="Chromosome"/>
</dbReference>
<evidence type="ECO:0000313" key="3">
    <source>
        <dbReference type="EMBL" id="SEF91234.1"/>
    </source>
</evidence>
<evidence type="ECO:0000313" key="4">
    <source>
        <dbReference type="Proteomes" id="UP000236740"/>
    </source>
</evidence>
<feature type="transmembrane region" description="Helical" evidence="1">
    <location>
        <begin position="94"/>
        <end position="111"/>
    </location>
</feature>
<dbReference type="Proteomes" id="UP000236740">
    <property type="component" value="Unassembled WGS sequence"/>
</dbReference>
<organism evidence="3 4">
    <name type="scientific">Halobellus limi</name>
    <dbReference type="NCBI Taxonomy" id="699433"/>
    <lineage>
        <taxon>Archaea</taxon>
        <taxon>Methanobacteriati</taxon>
        <taxon>Methanobacteriota</taxon>
        <taxon>Stenosarchaea group</taxon>
        <taxon>Halobacteria</taxon>
        <taxon>Halobacteriales</taxon>
        <taxon>Haloferacaceae</taxon>
        <taxon>Halobellus</taxon>
    </lineage>
</organism>
<gene>
    <name evidence="2" type="ORF">DV707_02360</name>
    <name evidence="3" type="ORF">SAMN04488133_1083</name>
</gene>
<keyword evidence="1" id="KW-0472">Membrane</keyword>
<dbReference type="EMBL" id="FNVN01000001">
    <property type="protein sequence ID" value="SEF91234.1"/>
    <property type="molecule type" value="Genomic_DNA"/>
</dbReference>
<evidence type="ECO:0000313" key="5">
    <source>
        <dbReference type="Proteomes" id="UP000296733"/>
    </source>
</evidence>
<feature type="transmembrane region" description="Helical" evidence="1">
    <location>
        <begin position="20"/>
        <end position="40"/>
    </location>
</feature>
<keyword evidence="4" id="KW-1185">Reference proteome</keyword>
<keyword evidence="1" id="KW-0812">Transmembrane</keyword>